<dbReference type="RefSeq" id="WP_120691311.1">
    <property type="nucleotide sequence ID" value="NZ_RBNH01000001.1"/>
</dbReference>
<name>A0A3B0FRU6_PSEPS</name>
<gene>
    <name evidence="1" type="ORF">D7Z96_01660</name>
</gene>
<sequence length="132" mass="14253">MNPTHITRPAVDEFLDLFQMTQQSHIASTRNPLNFFTTRPDPVVEYWGIATLDHTGTAVISLPGYFEAQTAPGGRSVLLTSEGSVGAQLSYEPIIDGRLTVHGTAGATFSWLVKAVRIRIVLGVDSGAERVA</sequence>
<reference evidence="2" key="2">
    <citation type="submission" date="2018-10" db="EMBL/GenBank/DDBJ databases">
        <authorList>
            <person name="Wang Y."/>
            <person name="Wang J."/>
            <person name="Yang X."/>
            <person name="Wang Z."/>
            <person name="Huang Y."/>
        </authorList>
    </citation>
    <scope>NUCLEOTIDE SEQUENCE [LARGE SCALE GENOMIC DNA]</scope>
    <source>
        <strain evidence="2">J015</strain>
    </source>
</reference>
<proteinExistence type="predicted"/>
<evidence type="ECO:0000313" key="1">
    <source>
        <dbReference type="EMBL" id="RKO27654.1"/>
    </source>
</evidence>
<organism evidence="1 2">
    <name type="scientific">Pseudarthrobacter phenanthrenivorans</name>
    <name type="common">Arthrobacter phenanthrenivorans</name>
    <dbReference type="NCBI Taxonomy" id="361575"/>
    <lineage>
        <taxon>Bacteria</taxon>
        <taxon>Bacillati</taxon>
        <taxon>Actinomycetota</taxon>
        <taxon>Actinomycetes</taxon>
        <taxon>Micrococcales</taxon>
        <taxon>Micrococcaceae</taxon>
        <taxon>Pseudarthrobacter</taxon>
    </lineage>
</organism>
<dbReference type="AlphaFoldDB" id="A0A3B0FRU6"/>
<protein>
    <submittedName>
        <fullName evidence="1">Uncharacterized protein</fullName>
    </submittedName>
</protein>
<dbReference type="Proteomes" id="UP000273159">
    <property type="component" value="Unassembled WGS sequence"/>
</dbReference>
<dbReference type="EMBL" id="RBNH01000001">
    <property type="protein sequence ID" value="RKO27654.1"/>
    <property type="molecule type" value="Genomic_DNA"/>
</dbReference>
<comment type="caution">
    <text evidence="1">The sequence shown here is derived from an EMBL/GenBank/DDBJ whole genome shotgun (WGS) entry which is preliminary data.</text>
</comment>
<reference evidence="1 2" key="1">
    <citation type="submission" date="2018-10" db="EMBL/GenBank/DDBJ databases">
        <title>Genome-guide identification and characterization of bacteria that degrade polycyclic aromatic hydrocarbons and resist hexavalent chromium simultaneously.</title>
        <authorList>
            <person name="Feng H."/>
        </authorList>
    </citation>
    <scope>NUCLEOTIDE SEQUENCE [LARGE SCALE GENOMIC DNA]</scope>
    <source>
        <strain evidence="1 2">J015</strain>
    </source>
</reference>
<evidence type="ECO:0000313" key="2">
    <source>
        <dbReference type="Proteomes" id="UP000273159"/>
    </source>
</evidence>
<accession>A0A3B0FRU6</accession>